<proteinExistence type="predicted"/>
<feature type="domain" description="Aminoglycoside phosphotransferase" evidence="1">
    <location>
        <begin position="80"/>
        <end position="250"/>
    </location>
</feature>
<dbReference type="SUPFAM" id="SSF56112">
    <property type="entry name" value="Protein kinase-like (PK-like)"/>
    <property type="match status" value="1"/>
</dbReference>
<reference evidence="2" key="1">
    <citation type="submission" date="2022-02" db="EMBL/GenBank/DDBJ databases">
        <title>Vibrio sp. nov, a new bacterium isolated from seawater.</title>
        <authorList>
            <person name="Yuan Y."/>
        </authorList>
    </citation>
    <scope>NUCLEOTIDE SEQUENCE</scope>
    <source>
        <strain evidence="2">ZSDZ65</strain>
    </source>
</reference>
<evidence type="ECO:0000313" key="3">
    <source>
        <dbReference type="Proteomes" id="UP001155587"/>
    </source>
</evidence>
<evidence type="ECO:0000313" key="2">
    <source>
        <dbReference type="EMBL" id="MCW8348416.1"/>
    </source>
</evidence>
<dbReference type="Gene3D" id="3.90.1200.10">
    <property type="match status" value="1"/>
</dbReference>
<protein>
    <submittedName>
        <fullName evidence="2">Ecdysteroid 22-kinase family protein</fullName>
    </submittedName>
</protein>
<dbReference type="EMBL" id="JAKRRY010000038">
    <property type="protein sequence ID" value="MCW8348416.1"/>
    <property type="molecule type" value="Genomic_DNA"/>
</dbReference>
<name>A0A9X3CRH4_9VIBR</name>
<dbReference type="Proteomes" id="UP001155587">
    <property type="component" value="Unassembled WGS sequence"/>
</dbReference>
<keyword evidence="3" id="KW-1185">Reference proteome</keyword>
<comment type="caution">
    <text evidence="2">The sequence shown here is derived from an EMBL/GenBank/DDBJ whole genome shotgun (WGS) entry which is preliminary data.</text>
</comment>
<accession>A0A9X3CRH4</accession>
<dbReference type="AlphaFoldDB" id="A0A9X3CRH4"/>
<evidence type="ECO:0000259" key="1">
    <source>
        <dbReference type="Pfam" id="PF01636"/>
    </source>
</evidence>
<dbReference type="RefSeq" id="WP_265676933.1">
    <property type="nucleotide sequence ID" value="NZ_JAKRRY010000038.1"/>
</dbReference>
<dbReference type="Pfam" id="PF01636">
    <property type="entry name" value="APH"/>
    <property type="match status" value="1"/>
</dbReference>
<sequence>MDVDVVWLNQKISSLLEPGYAIDSVQQIHQLWGDYGGLLRVETKNTHHSNHLIVKHIQLPELAPLTHPRGWSTLLSHQRKRQSYQVEFHWYAHYGERMPIGWIPKCLGNSEAESHYFLLLQDLHQIGRGRVVTKPTQVEVFSVLHWLAEFHAFWLGENPQGLWEQGSYWHLETRPDELAAMADKRYQRAAATLDKLMEACPYQTFIHGDAKLANFCFDDSGELVSAVDFQYVGASVGVKDVVLFLTSVVDFEDENLSLVPYLSCYFHALKAALKRHQPEIDGAVVCDAWSELFDVAWADFQRFLLGWCPTHWKVNDFTMRLTNRALERHGL</sequence>
<gene>
    <name evidence="2" type="ORF">MD535_20740</name>
</gene>
<organism evidence="2 3">
    <name type="scientific">Vibrio qingdaonensis</name>
    <dbReference type="NCBI Taxonomy" id="2829491"/>
    <lineage>
        <taxon>Bacteria</taxon>
        <taxon>Pseudomonadati</taxon>
        <taxon>Pseudomonadota</taxon>
        <taxon>Gammaproteobacteria</taxon>
        <taxon>Vibrionales</taxon>
        <taxon>Vibrionaceae</taxon>
        <taxon>Vibrio</taxon>
    </lineage>
</organism>
<dbReference type="InterPro" id="IPR002575">
    <property type="entry name" value="Aminoglycoside_PTrfase"/>
</dbReference>
<dbReference type="InterPro" id="IPR011009">
    <property type="entry name" value="Kinase-like_dom_sf"/>
</dbReference>